<dbReference type="STRING" id="1391627.SAMN05216464_110241"/>
<organism evidence="2 3">
    <name type="scientific">Mucilaginibacter pineti</name>
    <dbReference type="NCBI Taxonomy" id="1391627"/>
    <lineage>
        <taxon>Bacteria</taxon>
        <taxon>Pseudomonadati</taxon>
        <taxon>Bacteroidota</taxon>
        <taxon>Sphingobacteriia</taxon>
        <taxon>Sphingobacteriales</taxon>
        <taxon>Sphingobacteriaceae</taxon>
        <taxon>Mucilaginibacter</taxon>
    </lineage>
</organism>
<dbReference type="RefSeq" id="WP_091152203.1">
    <property type="nucleotide sequence ID" value="NZ_FNAI01000010.1"/>
</dbReference>
<dbReference type="EMBL" id="FNAI01000010">
    <property type="protein sequence ID" value="SDE90139.1"/>
    <property type="molecule type" value="Genomic_DNA"/>
</dbReference>
<feature type="transmembrane region" description="Helical" evidence="1">
    <location>
        <begin position="6"/>
        <end position="23"/>
    </location>
</feature>
<dbReference type="Proteomes" id="UP000199072">
    <property type="component" value="Unassembled WGS sequence"/>
</dbReference>
<name>A0A1G7GQ74_9SPHI</name>
<proteinExistence type="predicted"/>
<keyword evidence="1" id="KW-1133">Transmembrane helix</keyword>
<dbReference type="AlphaFoldDB" id="A0A1G7GQ74"/>
<protein>
    <submittedName>
        <fullName evidence="2">Uncharacterized protein</fullName>
    </submittedName>
</protein>
<keyword evidence="1" id="KW-0812">Transmembrane</keyword>
<reference evidence="2 3" key="1">
    <citation type="submission" date="2016-10" db="EMBL/GenBank/DDBJ databases">
        <authorList>
            <person name="de Groot N.N."/>
        </authorList>
    </citation>
    <scope>NUCLEOTIDE SEQUENCE [LARGE SCALE GENOMIC DNA]</scope>
    <source>
        <strain evidence="2 3">47C3B</strain>
    </source>
</reference>
<keyword evidence="1" id="KW-0472">Membrane</keyword>
<gene>
    <name evidence="2" type="ORF">SAMN05216464_110241</name>
</gene>
<dbReference type="OrthoDB" id="796136at2"/>
<keyword evidence="3" id="KW-1185">Reference proteome</keyword>
<evidence type="ECO:0000313" key="2">
    <source>
        <dbReference type="EMBL" id="SDE90139.1"/>
    </source>
</evidence>
<accession>A0A1G7GQ74</accession>
<evidence type="ECO:0000256" key="1">
    <source>
        <dbReference type="SAM" id="Phobius"/>
    </source>
</evidence>
<evidence type="ECO:0000313" key="3">
    <source>
        <dbReference type="Proteomes" id="UP000199072"/>
    </source>
</evidence>
<sequence length="110" mass="12804">MDNFYSLLIIGSLIVLLILQFDIQQRRKVKKVLKQTNDVQPLLMIQSMNQKIDKINRALATSINSSKIETQLRKSTEDYNAGRIDMQLYNKHLNELVKRAEARREPAVAY</sequence>